<organism evidence="1 2">
    <name type="scientific">Neovison vison</name>
    <name type="common">American mink</name>
    <name type="synonym">Mustela vison</name>
    <dbReference type="NCBI Taxonomy" id="452646"/>
    <lineage>
        <taxon>Eukaryota</taxon>
        <taxon>Metazoa</taxon>
        <taxon>Chordata</taxon>
        <taxon>Craniata</taxon>
        <taxon>Vertebrata</taxon>
        <taxon>Euteleostomi</taxon>
        <taxon>Mammalia</taxon>
        <taxon>Eutheria</taxon>
        <taxon>Laurasiatheria</taxon>
        <taxon>Carnivora</taxon>
        <taxon>Caniformia</taxon>
        <taxon>Musteloidea</taxon>
        <taxon>Mustelidae</taxon>
        <taxon>Mustelinae</taxon>
        <taxon>Neogale</taxon>
    </lineage>
</organism>
<sequence>MHLCTEFAEPFQVLSDEFLFAFQYLGNWDNTQLLLSYHLGLHIYHKSHSFAELVLLLHHYINLLRLLRADAQHFYLSFLSGRDRCGGAGRSVLLGAARVATAPPRLTERSGKFPHLPFDGIAFSKYCYHFPSLYVFLSSSQWFELNISRTERGILFFFY</sequence>
<name>A0A8C7BEY2_NEOVI</name>
<dbReference type="GeneTree" id="ENSGT01140000286597"/>
<protein>
    <submittedName>
        <fullName evidence="1">Uncharacterized protein</fullName>
    </submittedName>
</protein>
<dbReference type="Proteomes" id="UP000694425">
    <property type="component" value="Unplaced"/>
</dbReference>
<evidence type="ECO:0000313" key="2">
    <source>
        <dbReference type="Proteomes" id="UP000694425"/>
    </source>
</evidence>
<reference evidence="1" key="1">
    <citation type="submission" date="2025-08" db="UniProtKB">
        <authorList>
            <consortium name="Ensembl"/>
        </authorList>
    </citation>
    <scope>IDENTIFICATION</scope>
</reference>
<evidence type="ECO:0000313" key="1">
    <source>
        <dbReference type="Ensembl" id="ENSNVIP00000020014.1"/>
    </source>
</evidence>
<reference evidence="1" key="2">
    <citation type="submission" date="2025-09" db="UniProtKB">
        <authorList>
            <consortium name="Ensembl"/>
        </authorList>
    </citation>
    <scope>IDENTIFICATION</scope>
</reference>
<dbReference type="Ensembl" id="ENSNVIT00000023320.1">
    <property type="protein sequence ID" value="ENSNVIP00000020014.1"/>
    <property type="gene ID" value="ENSNVIG00000015681.1"/>
</dbReference>
<proteinExistence type="predicted"/>
<accession>A0A8C7BEY2</accession>
<keyword evidence="2" id="KW-1185">Reference proteome</keyword>
<dbReference type="AlphaFoldDB" id="A0A8C7BEY2"/>